<organism evidence="2 3">
    <name type="scientific">Verrucosispora sioxanthis</name>
    <dbReference type="NCBI Taxonomy" id="2499994"/>
    <lineage>
        <taxon>Bacteria</taxon>
        <taxon>Bacillati</taxon>
        <taxon>Actinomycetota</taxon>
        <taxon>Actinomycetes</taxon>
        <taxon>Micromonosporales</taxon>
        <taxon>Micromonosporaceae</taxon>
        <taxon>Micromonospora</taxon>
    </lineage>
</organism>
<sequence length="571" mass="63169">MEFSLIPDQAIGEAHTRNDDGLGFDTYSRILASAATNTRGPFTIGVFGEWGTGKTSLMRLIERRLADDPNVVTVWFNAWRYEQEEHPIIPLVGTIVQALEKHKGFAANFGAAGKRLVRSLRAIAYGFSAKSKVKVPGFAEVEASFVAKDMIERDERLTPDPLLDRSLYFGAFNSLDKTKLKDTLRVVVLIDDLDRCFPDQAIRLLESIKLVLAQPGFIFVLGVARKVIEGYLQHRYTEEYGIADFKGELYLDKIVQLPFHIPPSTGRMGAFCKLLLADQPMTVAAELDPVLPVVAQALGGNPRALIRFVNNILIDYAISQDLTGFVEPGGIPIRFFAVTRCLEHRWPEVFDALTTSDEVAKAVKTWTPDSYAAHAAGTGPAATVATQLLSDPELRLLLKGVHGHEWLTDPVLRGASVSFLFAQQRLSQLDTSEVSVKYDAFVSYESENRREAIQIVEGLSQAGLRIFFDQHISPGADWQETLSSALRSSSVLLFCVGPRTGESQWQTQELDLAIDRAEALIIPVLLAGADLSTAPDFVRRRNGVDMRDGVSVQGVTRLIQAIESRRRRPTS</sequence>
<evidence type="ECO:0000313" key="2">
    <source>
        <dbReference type="EMBL" id="NGM14230.1"/>
    </source>
</evidence>
<dbReference type="Pfam" id="PF13676">
    <property type="entry name" value="TIR_2"/>
    <property type="match status" value="1"/>
</dbReference>
<dbReference type="GO" id="GO:0007165">
    <property type="term" value="P:signal transduction"/>
    <property type="evidence" value="ECO:0007669"/>
    <property type="project" value="InterPro"/>
</dbReference>
<protein>
    <submittedName>
        <fullName evidence="2">TIR domain-containing protein</fullName>
    </submittedName>
</protein>
<accession>A0A6M1L5H4</accession>
<proteinExistence type="predicted"/>
<dbReference type="SUPFAM" id="SSF52540">
    <property type="entry name" value="P-loop containing nucleoside triphosphate hydrolases"/>
    <property type="match status" value="1"/>
</dbReference>
<dbReference type="Pfam" id="PF07693">
    <property type="entry name" value="KAP_NTPase"/>
    <property type="match status" value="1"/>
</dbReference>
<keyword evidence="3" id="KW-1185">Reference proteome</keyword>
<dbReference type="AlphaFoldDB" id="A0A6M1L5H4"/>
<dbReference type="PANTHER" id="PTHR22674:SF6">
    <property type="entry name" value="NTPASE KAP FAMILY P-LOOP DOMAIN-CONTAINING PROTEIN 1"/>
    <property type="match status" value="1"/>
</dbReference>
<dbReference type="SUPFAM" id="SSF52200">
    <property type="entry name" value="Toll/Interleukin receptor TIR domain"/>
    <property type="match status" value="1"/>
</dbReference>
<dbReference type="EMBL" id="SAIY01000005">
    <property type="protein sequence ID" value="NGM14230.1"/>
    <property type="molecule type" value="Genomic_DNA"/>
</dbReference>
<reference evidence="2 3" key="1">
    <citation type="submission" date="2020-02" db="EMBL/GenBank/DDBJ databases">
        <title>Draft Genome Sequence of Verrucosispora sp. Strain CWR15, Isolated from Gulf of Mexico Sponge.</title>
        <authorList>
            <person name="Kennedy S.J."/>
            <person name="Cella E."/>
            <person name="Azarian T."/>
            <person name="Baker B.J."/>
            <person name="Shaw L.N."/>
        </authorList>
    </citation>
    <scope>NUCLEOTIDE SEQUENCE [LARGE SCALE GENOMIC DNA]</scope>
    <source>
        <strain evidence="2 3">CWR15</strain>
    </source>
</reference>
<dbReference type="Proteomes" id="UP000478148">
    <property type="component" value="Unassembled WGS sequence"/>
</dbReference>
<dbReference type="InterPro" id="IPR027417">
    <property type="entry name" value="P-loop_NTPase"/>
</dbReference>
<dbReference type="Gene3D" id="3.40.50.300">
    <property type="entry name" value="P-loop containing nucleotide triphosphate hydrolases"/>
    <property type="match status" value="1"/>
</dbReference>
<dbReference type="PANTHER" id="PTHR22674">
    <property type="entry name" value="NTPASE, KAP FAMILY P-LOOP DOMAIN-CONTAINING 1"/>
    <property type="match status" value="1"/>
</dbReference>
<dbReference type="InterPro" id="IPR000157">
    <property type="entry name" value="TIR_dom"/>
</dbReference>
<dbReference type="RefSeq" id="WP_028674704.1">
    <property type="nucleotide sequence ID" value="NZ_SAIY01000005.1"/>
</dbReference>
<dbReference type="InterPro" id="IPR011646">
    <property type="entry name" value="KAP_P-loop"/>
</dbReference>
<gene>
    <name evidence="2" type="ORF">ENC19_16905</name>
</gene>
<dbReference type="InterPro" id="IPR052754">
    <property type="entry name" value="NTPase_KAP_P-loop"/>
</dbReference>
<name>A0A6M1L5H4_9ACTN</name>
<dbReference type="InterPro" id="IPR035897">
    <property type="entry name" value="Toll_tir_struct_dom_sf"/>
</dbReference>
<dbReference type="PROSITE" id="PS50104">
    <property type="entry name" value="TIR"/>
    <property type="match status" value="1"/>
</dbReference>
<evidence type="ECO:0000259" key="1">
    <source>
        <dbReference type="PROSITE" id="PS50104"/>
    </source>
</evidence>
<comment type="caution">
    <text evidence="2">The sequence shown here is derived from an EMBL/GenBank/DDBJ whole genome shotgun (WGS) entry which is preliminary data.</text>
</comment>
<evidence type="ECO:0000313" key="3">
    <source>
        <dbReference type="Proteomes" id="UP000478148"/>
    </source>
</evidence>
<dbReference type="Gene3D" id="3.40.50.10140">
    <property type="entry name" value="Toll/interleukin-1 receptor homology (TIR) domain"/>
    <property type="match status" value="1"/>
</dbReference>
<feature type="domain" description="TIR" evidence="1">
    <location>
        <begin position="436"/>
        <end position="566"/>
    </location>
</feature>
<dbReference type="SMART" id="SM00255">
    <property type="entry name" value="TIR"/>
    <property type="match status" value="1"/>
</dbReference>